<feature type="region of interest" description="Disordered" evidence="9">
    <location>
        <begin position="1147"/>
        <end position="1176"/>
    </location>
</feature>
<evidence type="ECO:0000256" key="7">
    <source>
        <dbReference type="PROSITE-ProRule" id="PRU01006"/>
    </source>
</evidence>
<feature type="domain" description="Pep3/Vps18 RING C-terminal" evidence="11">
    <location>
        <begin position="992"/>
        <end position="1044"/>
    </location>
</feature>
<keyword evidence="5" id="KW-0472">Membrane</keyword>
<dbReference type="EMBL" id="KZ819636">
    <property type="protein sequence ID" value="PWN90280.1"/>
    <property type="molecule type" value="Genomic_DNA"/>
</dbReference>
<dbReference type="Pfam" id="PF26148">
    <property type="entry name" value="VPS18_RING_C"/>
    <property type="match status" value="1"/>
</dbReference>
<dbReference type="GO" id="GO:0007032">
    <property type="term" value="P:endosome organization"/>
    <property type="evidence" value="ECO:0007669"/>
    <property type="project" value="TreeGrafter"/>
</dbReference>
<dbReference type="Proteomes" id="UP000245768">
    <property type="component" value="Unassembled WGS sequence"/>
</dbReference>
<dbReference type="GO" id="GO:0030674">
    <property type="term" value="F:protein-macromolecule adaptor activity"/>
    <property type="evidence" value="ECO:0007669"/>
    <property type="project" value="TreeGrafter"/>
</dbReference>
<feature type="region of interest" description="Disordered" evidence="9">
    <location>
        <begin position="107"/>
        <end position="128"/>
    </location>
</feature>
<keyword evidence="3" id="KW-0863">Zinc-finger</keyword>
<dbReference type="GO" id="GO:0008270">
    <property type="term" value="F:zinc ion binding"/>
    <property type="evidence" value="ECO:0007669"/>
    <property type="project" value="UniProtKB-KW"/>
</dbReference>
<dbReference type="GO" id="GO:0007033">
    <property type="term" value="P:vacuole organization"/>
    <property type="evidence" value="ECO:0007669"/>
    <property type="project" value="TreeGrafter"/>
</dbReference>
<dbReference type="PANTHER" id="PTHR23323:SF26">
    <property type="entry name" value="VACUOLAR PROTEIN SORTING-ASSOCIATED PROTEIN 18 HOMOLOG"/>
    <property type="match status" value="1"/>
</dbReference>
<feature type="region of interest" description="Disordered" evidence="9">
    <location>
        <begin position="195"/>
        <end position="216"/>
    </location>
</feature>
<dbReference type="InterPro" id="IPR000547">
    <property type="entry name" value="Clathrin_H-chain/VPS_repeat"/>
</dbReference>
<feature type="compositionally biased region" description="Basic and acidic residues" evidence="9">
    <location>
        <begin position="1166"/>
        <end position="1176"/>
    </location>
</feature>
<reference evidence="12 13" key="1">
    <citation type="journal article" date="2018" name="Mol. Biol. Evol.">
        <title>Broad Genomic Sampling Reveals a Smut Pathogenic Ancestry of the Fungal Clade Ustilaginomycotina.</title>
        <authorList>
            <person name="Kijpornyongpan T."/>
            <person name="Mondo S.J."/>
            <person name="Barry K."/>
            <person name="Sandor L."/>
            <person name="Lee J."/>
            <person name="Lipzen A."/>
            <person name="Pangilinan J."/>
            <person name="LaButti K."/>
            <person name="Hainaut M."/>
            <person name="Henrissat B."/>
            <person name="Grigoriev I.V."/>
            <person name="Spatafora J.W."/>
            <person name="Aime M.C."/>
        </authorList>
    </citation>
    <scope>NUCLEOTIDE SEQUENCE [LARGE SCALE GENOMIC DNA]</scope>
    <source>
        <strain evidence="12 13">MCA 4198</strain>
    </source>
</reference>
<keyword evidence="13" id="KW-1185">Reference proteome</keyword>
<evidence type="ECO:0000256" key="8">
    <source>
        <dbReference type="SAM" id="Coils"/>
    </source>
</evidence>
<evidence type="ECO:0000256" key="2">
    <source>
        <dbReference type="ARBA" id="ARBA00022723"/>
    </source>
</evidence>
<name>A0A316YL44_9BASI</name>
<dbReference type="GO" id="GO:0006904">
    <property type="term" value="P:vesicle docking involved in exocytosis"/>
    <property type="evidence" value="ECO:0007669"/>
    <property type="project" value="TreeGrafter"/>
</dbReference>
<evidence type="ECO:0000256" key="9">
    <source>
        <dbReference type="SAM" id="MobiDB-lite"/>
    </source>
</evidence>
<dbReference type="GO" id="GO:0048284">
    <property type="term" value="P:organelle fusion"/>
    <property type="evidence" value="ECO:0007669"/>
    <property type="project" value="TreeGrafter"/>
</dbReference>
<comment type="subcellular location">
    <subcellularLocation>
        <location evidence="6">Endomembrane system</location>
        <topology evidence="6">Peripheral membrane protein</topology>
        <orientation evidence="6">Cytoplasmic side</orientation>
    </subcellularLocation>
</comment>
<feature type="repeat" description="CHCR" evidence="7">
    <location>
        <begin position="732"/>
        <end position="912"/>
    </location>
</feature>
<dbReference type="GO" id="GO:0030897">
    <property type="term" value="C:HOPS complex"/>
    <property type="evidence" value="ECO:0007669"/>
    <property type="project" value="TreeGrafter"/>
</dbReference>
<keyword evidence="2" id="KW-0479">Metal-binding</keyword>
<feature type="coiled-coil region" evidence="8">
    <location>
        <begin position="622"/>
        <end position="649"/>
    </location>
</feature>
<evidence type="ECO:0000313" key="12">
    <source>
        <dbReference type="EMBL" id="PWN90280.1"/>
    </source>
</evidence>
<dbReference type="GO" id="GO:0005768">
    <property type="term" value="C:endosome"/>
    <property type="evidence" value="ECO:0007669"/>
    <property type="project" value="TreeGrafter"/>
</dbReference>
<dbReference type="AlphaFoldDB" id="A0A316YL44"/>
<evidence type="ECO:0000256" key="3">
    <source>
        <dbReference type="ARBA" id="ARBA00022771"/>
    </source>
</evidence>
<sequence length="1222" mass="134754">MAAVPAPGAEAGSALDPVTALETGFVSNDLLDTSSLPPIFALGRVQYAFPAPLALLTVSNNILTMCLYAYPPPRTSLMGQQYHTSYPSAASAVTAPPRLVRIDLDDPERTEEAEVPLPPLPRTRNVAPPDPTMLGPYKMFADPTGKHIILGTRNGDNFYWTSGLGKKARLLNRFKGLVIESIAWNPLVDVAAASSSKKKKMNGSVRGARSSGAPSSTIATRQILVGTMTGDIYEAALASTTSHADADEGDFLDRLARRTAGATGSGPEIDKVLRHVFTLHERQPITGMHVDVFPSASSSRAGGITRAVVVVTSSTRIYEFVGMLSRASTDANESESMYEKLFEAYKGDAVPNLKSELPGDLPYSELHMWAPAGQRSSKALAWLTGPGIYHGLISFGEQEVGDSVIDSANLLPYPAVPIDENDHEGQGETISEIPLSIALTEFHFVLLYRDRMMAISSLDDRVVYQEDLPLKPNEHVIGTTVDVARKTFWVYTDASIFELVVRHEDRDVWMVYLQRHAYDTALRYAKTPAQRDEVLSAQGDAFFGQGRHIQAAQCYAKTFKRTFEEIVLRFIDADEKDALRYYLVSRLERLRKSDLTQRMMLATWLVEIYLAKINELEDVASASAASENVENYNLERAMLEDELKQFLVTYRENLDSKTIFGLIKRHGRVEFMLHYAKVTDEVDRIVRHWVEEEDWDRAIEAIVESQSLDLYYRFATILVRHRPEKTVESWIRQAALQPRRLIPAMLQEQKQSERTGRQTIRYLQHVIRELNNTDPAVHNFLLSALARAASSSDGEEAKAANKELLDFIANLKTKDMTGRPYYDLDYALRTCSDNGRLEACVRIFAKMENYESAVDLALEQGDVELACECADMVDMGGRSGRGGGDEAEGGLKKKLWKKTAEVVVKQKNDIKAAMEFLARTNLLSVEDILPFFPDFAVIDDFKDEICLALESYAGRIEELKTEMDEATQSAESIREDAEKLSRRFVTVVKGQDVCWLCKAGLVERQFYVFSCRHGFHADCLVAETKKHLKTRSLRRILELQQQLSSLTAGLVPSLPPQYASVISSTSASDSKPGLVASATGQGAAAATTALGLDKLRDLVSPDAIVGAISAGVSVGVAGGKNLLAPLDPFANPRHSMGSASARNSVAITSSPRQQQQAQQPVVAKADGADGGRMAEKQEQIEELRDELDGLVASACILCDGSVSTIARPFVSDREAEIDEWAL</sequence>
<evidence type="ECO:0000259" key="10">
    <source>
        <dbReference type="Pfam" id="PF05131"/>
    </source>
</evidence>
<keyword evidence="8" id="KW-0175">Coiled coil</keyword>
<dbReference type="OrthoDB" id="1845386at2759"/>
<proteinExistence type="inferred from homology"/>
<dbReference type="PROSITE" id="PS50236">
    <property type="entry name" value="CHCR"/>
    <property type="match status" value="1"/>
</dbReference>
<dbReference type="InterPro" id="IPR058919">
    <property type="entry name" value="Pep3/Vps18_RING_C"/>
</dbReference>
<feature type="domain" description="Pep3/Vps18 beta-propeller" evidence="10">
    <location>
        <begin position="38"/>
        <end position="501"/>
    </location>
</feature>
<evidence type="ECO:0000256" key="5">
    <source>
        <dbReference type="ARBA" id="ARBA00023136"/>
    </source>
</evidence>
<dbReference type="FunCoup" id="A0A316YL44">
    <property type="interactions" value="514"/>
</dbReference>
<evidence type="ECO:0000313" key="13">
    <source>
        <dbReference type="Proteomes" id="UP000245768"/>
    </source>
</evidence>
<dbReference type="Pfam" id="PF05131">
    <property type="entry name" value="Pep3_Vps18"/>
    <property type="match status" value="1"/>
</dbReference>
<protein>
    <submittedName>
        <fullName evidence="12">Uncharacterized protein</fullName>
    </submittedName>
</protein>
<comment type="similarity">
    <text evidence="1">Belongs to the VPS18 family.</text>
</comment>
<dbReference type="RefSeq" id="XP_025377478.1">
    <property type="nucleotide sequence ID" value="XM_025523117.1"/>
</dbReference>
<dbReference type="GeneID" id="37045033"/>
<dbReference type="PANTHER" id="PTHR23323">
    <property type="entry name" value="VACUOLAR PROTEIN SORTING-ASSOCIATED PROTEIN"/>
    <property type="match status" value="1"/>
</dbReference>
<accession>A0A316YL44</accession>
<feature type="coiled-coil region" evidence="8">
    <location>
        <begin position="949"/>
        <end position="983"/>
    </location>
</feature>
<dbReference type="InParanoid" id="A0A316YL44"/>
<dbReference type="GO" id="GO:0006886">
    <property type="term" value="P:intracellular protein transport"/>
    <property type="evidence" value="ECO:0007669"/>
    <property type="project" value="UniProtKB-UniRule"/>
</dbReference>
<dbReference type="STRING" id="215250.A0A316YL44"/>
<gene>
    <name evidence="12" type="ORF">FA10DRAFT_271902</name>
</gene>
<evidence type="ECO:0000256" key="1">
    <source>
        <dbReference type="ARBA" id="ARBA00010454"/>
    </source>
</evidence>
<dbReference type="InterPro" id="IPR007810">
    <property type="entry name" value="Pep3/Vps18_beta-prop"/>
</dbReference>
<evidence type="ECO:0000259" key="11">
    <source>
        <dbReference type="Pfam" id="PF26148"/>
    </source>
</evidence>
<keyword evidence="4" id="KW-0862">Zinc</keyword>
<organism evidence="12 13">
    <name type="scientific">Acaromyces ingoldii</name>
    <dbReference type="NCBI Taxonomy" id="215250"/>
    <lineage>
        <taxon>Eukaryota</taxon>
        <taxon>Fungi</taxon>
        <taxon>Dikarya</taxon>
        <taxon>Basidiomycota</taxon>
        <taxon>Ustilaginomycotina</taxon>
        <taxon>Exobasidiomycetes</taxon>
        <taxon>Exobasidiales</taxon>
        <taxon>Cryptobasidiaceae</taxon>
        <taxon>Acaromyces</taxon>
    </lineage>
</organism>
<evidence type="ECO:0000256" key="6">
    <source>
        <dbReference type="ARBA" id="ARBA00029433"/>
    </source>
</evidence>
<evidence type="ECO:0000256" key="4">
    <source>
        <dbReference type="ARBA" id="ARBA00022833"/>
    </source>
</evidence>